<protein>
    <submittedName>
        <fullName evidence="3">Alginate lyase</fullName>
        <ecNumber evidence="3">4.2.2.3</ecNumber>
    </submittedName>
</protein>
<organism evidence="3 4">
    <name type="scientific">Pelagimonas varians</name>
    <dbReference type="NCBI Taxonomy" id="696760"/>
    <lineage>
        <taxon>Bacteria</taxon>
        <taxon>Pseudomonadati</taxon>
        <taxon>Pseudomonadota</taxon>
        <taxon>Alphaproteobacteria</taxon>
        <taxon>Rhodobacterales</taxon>
        <taxon>Roseobacteraceae</taxon>
        <taxon>Pelagimonas</taxon>
    </lineage>
</organism>
<dbReference type="EMBL" id="FXYH01000007">
    <property type="protein sequence ID" value="SMX41195.1"/>
    <property type="molecule type" value="Genomic_DNA"/>
</dbReference>
<dbReference type="Pfam" id="PF08787">
    <property type="entry name" value="Alginate_lyase2"/>
    <property type="match status" value="1"/>
</dbReference>
<evidence type="ECO:0000313" key="3">
    <source>
        <dbReference type="EMBL" id="SMX41195.1"/>
    </source>
</evidence>
<dbReference type="Proteomes" id="UP000220836">
    <property type="component" value="Unassembled WGS sequence"/>
</dbReference>
<dbReference type="InterPro" id="IPR008979">
    <property type="entry name" value="Galactose-bd-like_sf"/>
</dbReference>
<keyword evidence="4" id="KW-1185">Reference proteome</keyword>
<dbReference type="Gene3D" id="2.60.120.260">
    <property type="entry name" value="Galactose-binding domain-like"/>
    <property type="match status" value="2"/>
</dbReference>
<feature type="domain" description="F5/8 type C" evidence="2">
    <location>
        <begin position="166"/>
        <end position="309"/>
    </location>
</feature>
<dbReference type="SUPFAM" id="SSF49899">
    <property type="entry name" value="Concanavalin A-like lectins/glucanases"/>
    <property type="match status" value="1"/>
</dbReference>
<evidence type="ECO:0000259" key="2">
    <source>
        <dbReference type="PROSITE" id="PS50022"/>
    </source>
</evidence>
<dbReference type="GO" id="GO:0045135">
    <property type="term" value="F:poly(beta-D-mannuronate) lyase activity"/>
    <property type="evidence" value="ECO:0007669"/>
    <property type="project" value="UniProtKB-EC"/>
</dbReference>
<proteinExistence type="predicted"/>
<dbReference type="RefSeq" id="WP_170125812.1">
    <property type="nucleotide sequence ID" value="NZ_FXYH01000007.1"/>
</dbReference>
<evidence type="ECO:0000313" key="4">
    <source>
        <dbReference type="Proteomes" id="UP000220836"/>
    </source>
</evidence>
<dbReference type="EC" id="4.2.2.3" evidence="3"/>
<accession>A0A238KE99</accession>
<dbReference type="InterPro" id="IPR014895">
    <property type="entry name" value="Alginate_lyase_2"/>
</dbReference>
<dbReference type="SUPFAM" id="SSF49785">
    <property type="entry name" value="Galactose-binding domain-like"/>
    <property type="match status" value="1"/>
</dbReference>
<gene>
    <name evidence="3" type="primary">alyA</name>
    <name evidence="3" type="ORF">PEV8663_02200</name>
</gene>
<dbReference type="InterPro" id="IPR013320">
    <property type="entry name" value="ConA-like_dom_sf"/>
</dbReference>
<dbReference type="Gene3D" id="2.60.120.200">
    <property type="match status" value="1"/>
</dbReference>
<evidence type="ECO:0000256" key="1">
    <source>
        <dbReference type="SAM" id="SignalP"/>
    </source>
</evidence>
<dbReference type="PROSITE" id="PS50022">
    <property type="entry name" value="FA58C_3"/>
    <property type="match status" value="1"/>
</dbReference>
<sequence>MTKNLALYVAAFAALAPAAMAQTLTNPSFESGWSGWKDVDPNKDATSVSGHYNTGLKSAKISKEPGHFEQSISLFPESEYELQAYVKGPGEVGIELAGEVASAVSAGDGETWVKLNVPFKTGADTSARIFGGWGGGEARFDDFELVALSGPAKVAADEAAKGPRVYTTIADGCEDIRQLRVQYVSAEGDFDKEYAPERIIDHDFSADSRWSAKGAGREIILDLGLPQTLKELGVAFYKGHERRSYFEMSASLDGRGYLPLIARTESAGKTTAIQRFDLDDTAARYVKVTAYGNEKNEWNSILEIQPYGCGFGMIDPTGDGADVAEYSNKGLFGLFTDVPPSENFDLSAWKITVPYDKDGNGKVDEIKEIELNSGWQDTEVFYTDPVTGGMVFRTIPGGTTTQNSSYARSELRQMMRAGDTAIKTRNDDGTPTRNNWVFSTAPKETQALAGGVDGVMRATLAVNQVTRTGEQGKIGRVIIGQIHAKDDEPIRLYYRKLPGNKFGAIYYAHEAVDQDDVWVEVIGERKDNAGNPIDGIALDEIFSYEIAVSSQEVDGILHPMLDVKIIRDDGSEIVAPSLDMSQSGYNVADDFMYFKAGAYSQNNSILPGWRDADQVTFYKLETAH</sequence>
<keyword evidence="3" id="KW-0456">Lyase</keyword>
<reference evidence="3 4" key="1">
    <citation type="submission" date="2017-05" db="EMBL/GenBank/DDBJ databases">
        <authorList>
            <person name="Song R."/>
            <person name="Chenine A.L."/>
            <person name="Ruprecht R.M."/>
        </authorList>
    </citation>
    <scope>NUCLEOTIDE SEQUENCE [LARGE SCALE GENOMIC DNA]</scope>
    <source>
        <strain evidence="3 4">CECT 8663</strain>
    </source>
</reference>
<dbReference type="InterPro" id="IPR000421">
    <property type="entry name" value="FA58C"/>
</dbReference>
<keyword evidence="1" id="KW-0732">Signal</keyword>
<dbReference type="AlphaFoldDB" id="A0A238KE99"/>
<feature type="chain" id="PRO_5013099459" evidence="1">
    <location>
        <begin position="22"/>
        <end position="624"/>
    </location>
</feature>
<feature type="signal peptide" evidence="1">
    <location>
        <begin position="1"/>
        <end position="21"/>
    </location>
</feature>
<name>A0A238KE99_9RHOB</name>